<accession>A0A9X7UDP7</accession>
<reference evidence="1 2" key="1">
    <citation type="submission" date="2020-07" db="EMBL/GenBank/DDBJ databases">
        <title>Whole genome sequence of Sphingobium yanoikuyae A3.</title>
        <authorList>
            <person name="Han S.-S."/>
        </authorList>
    </citation>
    <scope>NUCLEOTIDE SEQUENCE [LARGE SCALE GENOMIC DNA]</scope>
    <source>
        <strain evidence="1 2">A3</strain>
    </source>
</reference>
<proteinExistence type="predicted"/>
<dbReference type="EMBL" id="CP060122">
    <property type="protein sequence ID" value="QNG48408.1"/>
    <property type="molecule type" value="Genomic_DNA"/>
</dbReference>
<dbReference type="Proteomes" id="UP000515377">
    <property type="component" value="Chromosome"/>
</dbReference>
<protein>
    <submittedName>
        <fullName evidence="1">Uncharacterized protein</fullName>
    </submittedName>
</protein>
<gene>
    <name evidence="1" type="ORF">H3V42_13190</name>
</gene>
<sequence>MVPIDVEALHAQIRVMDYLSGTPDEVALWREDMAESRANLAIENMILSPDEEAMFAMMLDEGLPPALMPSVILALYGQDATALDRADAVP</sequence>
<evidence type="ECO:0000313" key="2">
    <source>
        <dbReference type="Proteomes" id="UP000515377"/>
    </source>
</evidence>
<evidence type="ECO:0000313" key="1">
    <source>
        <dbReference type="EMBL" id="QNG48408.1"/>
    </source>
</evidence>
<organism evidence="1 2">
    <name type="scientific">Sphingobium yanoikuyae</name>
    <name type="common">Sphingomonas yanoikuyae</name>
    <dbReference type="NCBI Taxonomy" id="13690"/>
    <lineage>
        <taxon>Bacteria</taxon>
        <taxon>Pseudomonadati</taxon>
        <taxon>Pseudomonadota</taxon>
        <taxon>Alphaproteobacteria</taxon>
        <taxon>Sphingomonadales</taxon>
        <taxon>Sphingomonadaceae</taxon>
        <taxon>Sphingobium</taxon>
    </lineage>
</organism>
<dbReference type="AlphaFoldDB" id="A0A9X7UDP7"/>
<name>A0A9X7UDP7_SPHYA</name>